<accession>A0ABS0LEZ8</accession>
<dbReference type="PANTHER" id="PTHR43798">
    <property type="entry name" value="MONOACYLGLYCEROL LIPASE"/>
    <property type="match status" value="1"/>
</dbReference>
<dbReference type="GO" id="GO:0016787">
    <property type="term" value="F:hydrolase activity"/>
    <property type="evidence" value="ECO:0007669"/>
    <property type="project" value="UniProtKB-KW"/>
</dbReference>
<dbReference type="SUPFAM" id="SSF53474">
    <property type="entry name" value="alpha/beta-Hydrolases"/>
    <property type="match status" value="1"/>
</dbReference>
<gene>
    <name evidence="3" type="ORF">I4J41_11950</name>
</gene>
<keyword evidence="1" id="KW-0812">Transmembrane</keyword>
<evidence type="ECO:0000256" key="1">
    <source>
        <dbReference type="SAM" id="Phobius"/>
    </source>
</evidence>
<dbReference type="Pfam" id="PF12697">
    <property type="entry name" value="Abhydrolase_6"/>
    <property type="match status" value="1"/>
</dbReference>
<feature type="transmembrane region" description="Helical" evidence="1">
    <location>
        <begin position="12"/>
        <end position="34"/>
    </location>
</feature>
<organism evidence="3 4">
    <name type="scientific">Corynebacterium belfantii</name>
    <dbReference type="NCBI Taxonomy" id="2014537"/>
    <lineage>
        <taxon>Bacteria</taxon>
        <taxon>Bacillati</taxon>
        <taxon>Actinomycetota</taxon>
        <taxon>Actinomycetes</taxon>
        <taxon>Mycobacteriales</taxon>
        <taxon>Corynebacteriaceae</taxon>
        <taxon>Corynebacterium</taxon>
    </lineage>
</organism>
<feature type="domain" description="AB hydrolase-1" evidence="2">
    <location>
        <begin position="74"/>
        <end position="308"/>
    </location>
</feature>
<proteinExistence type="predicted"/>
<keyword evidence="1" id="KW-0472">Membrane</keyword>
<keyword evidence="1" id="KW-1133">Transmembrane helix</keyword>
<dbReference type="PANTHER" id="PTHR43798:SF5">
    <property type="entry name" value="MONOACYLGLYCEROL LIPASE ABHD6"/>
    <property type="match status" value="1"/>
</dbReference>
<dbReference type="EMBL" id="JADQUG010000071">
    <property type="protein sequence ID" value="MBG9355241.1"/>
    <property type="molecule type" value="Genomic_DNA"/>
</dbReference>
<evidence type="ECO:0000313" key="4">
    <source>
        <dbReference type="Proteomes" id="UP000615580"/>
    </source>
</evidence>
<dbReference type="Proteomes" id="UP000615580">
    <property type="component" value="Unassembled WGS sequence"/>
</dbReference>
<reference evidence="3 4" key="1">
    <citation type="journal article" date="2020" name="J. Clin. Microbiol.">
        <title>Assessing the Genetic Diversity of Austrian Corynebacterium diphtheriae Clinical Isolates, 2011-2019.</title>
        <authorList>
            <person name="Schaeffer J."/>
            <person name="Huhulescu S."/>
            <person name="Stoeger A."/>
            <person name="Allerberger F."/>
            <person name="Ruppitsch W."/>
        </authorList>
    </citation>
    <scope>NUCLEOTIDE SEQUENCE [LARGE SCALE GENOMIC DNA]</scope>
    <source>
        <strain evidence="3 4">04-17</strain>
    </source>
</reference>
<dbReference type="InterPro" id="IPR000073">
    <property type="entry name" value="AB_hydrolase_1"/>
</dbReference>
<comment type="caution">
    <text evidence="3">The sequence shown here is derived from an EMBL/GenBank/DDBJ whole genome shotgun (WGS) entry which is preliminary data.</text>
</comment>
<sequence length="334" mass="36342">MTPQLHPTSASPVLNASILMGTSLVLGGSIWAGIKERKHRADYPGFETRHFRSSTGNRLQVAVAPAKNPSAQSFVLVPGLSSSISTVAGLGTKLSALGHQVVMFNRAGYGGSVRLSEEPFHINEFIIDLYNTLAELAADNSGTSFHLVGHSLGGYLLHEFARKNLALVSAVSYLDPMHPKELQISNAQRMGSKTVELSVNTVAPFIKFGAALLYGQGVTTYSDGYQFHHRILADLASSSVWKTAKEEWKLIYPYMLDGHDIFALPSSIDTQVIAAGETVRNEPAQESLYREYSDSIHILMGAGHQSMLTKEKAQNKIAHWLTVGAKNTDFGDEK</sequence>
<evidence type="ECO:0000313" key="3">
    <source>
        <dbReference type="EMBL" id="MBG9355241.1"/>
    </source>
</evidence>
<keyword evidence="4" id="KW-1185">Reference proteome</keyword>
<protein>
    <submittedName>
        <fullName evidence="3">Alpha/beta fold hydrolase</fullName>
    </submittedName>
</protein>
<evidence type="ECO:0000259" key="2">
    <source>
        <dbReference type="Pfam" id="PF12697"/>
    </source>
</evidence>
<name>A0ABS0LEZ8_9CORY</name>
<dbReference type="Gene3D" id="3.40.50.1820">
    <property type="entry name" value="alpha/beta hydrolase"/>
    <property type="match status" value="1"/>
</dbReference>
<dbReference type="InterPro" id="IPR029058">
    <property type="entry name" value="AB_hydrolase_fold"/>
</dbReference>
<dbReference type="InterPro" id="IPR050266">
    <property type="entry name" value="AB_hydrolase_sf"/>
</dbReference>
<dbReference type="RefSeq" id="WP_014301130.1">
    <property type="nucleotide sequence ID" value="NZ_CANNXG010000080.1"/>
</dbReference>
<keyword evidence="3" id="KW-0378">Hydrolase</keyword>